<dbReference type="RefSeq" id="WP_013330079.1">
    <property type="nucleotide sequence ID" value="NC_014507.1"/>
</dbReference>
<dbReference type="GO" id="GO:0055085">
    <property type="term" value="P:transmembrane transport"/>
    <property type="evidence" value="ECO:0007669"/>
    <property type="project" value="InterPro"/>
</dbReference>
<keyword evidence="8" id="KW-1185">Reference proteome</keyword>
<evidence type="ECO:0000256" key="5">
    <source>
        <dbReference type="ARBA" id="ARBA00023136"/>
    </source>
</evidence>
<feature type="transmembrane region" description="Helical" evidence="6">
    <location>
        <begin position="15"/>
        <end position="35"/>
    </location>
</feature>
<comment type="similarity">
    <text evidence="2">Belongs to the ABC-3 integral membrane protein family.</text>
</comment>
<feature type="transmembrane region" description="Helical" evidence="6">
    <location>
        <begin position="122"/>
        <end position="155"/>
    </location>
</feature>
<dbReference type="GeneID" id="9744637"/>
<proteinExistence type="inferred from homology"/>
<feature type="transmembrane region" description="Helical" evidence="6">
    <location>
        <begin position="175"/>
        <end position="205"/>
    </location>
</feature>
<accession>E1RK89</accession>
<keyword evidence="4 6" id="KW-1133">Transmembrane helix</keyword>
<evidence type="ECO:0000256" key="2">
    <source>
        <dbReference type="ARBA" id="ARBA00008034"/>
    </source>
</evidence>
<evidence type="ECO:0000256" key="3">
    <source>
        <dbReference type="ARBA" id="ARBA00022692"/>
    </source>
</evidence>
<dbReference type="Pfam" id="PF00950">
    <property type="entry name" value="ABC-3"/>
    <property type="match status" value="1"/>
</dbReference>
<protein>
    <submittedName>
        <fullName evidence="7">ABC-3 protein</fullName>
    </submittedName>
</protein>
<dbReference type="PANTHER" id="PTHR30477">
    <property type="entry name" value="ABC-TRANSPORTER METAL-BINDING PROTEIN"/>
    <property type="match status" value="1"/>
</dbReference>
<dbReference type="eggNOG" id="arCOG01006">
    <property type="taxonomic scope" value="Archaea"/>
</dbReference>
<dbReference type="HOGENOM" id="CLU_028808_3_0_2"/>
<gene>
    <name evidence="7" type="ordered locus">Mpet_2154</name>
</gene>
<feature type="transmembrane region" description="Helical" evidence="6">
    <location>
        <begin position="217"/>
        <end position="238"/>
    </location>
</feature>
<dbReference type="EMBL" id="CP002117">
    <property type="protein sequence ID" value="ADN36902.1"/>
    <property type="molecule type" value="Genomic_DNA"/>
</dbReference>
<evidence type="ECO:0000256" key="4">
    <source>
        <dbReference type="ARBA" id="ARBA00022989"/>
    </source>
</evidence>
<organism evidence="7 8">
    <name type="scientific">Methanolacinia petrolearia (strain DSM 11571 / OCM 486 / SEBR 4847)</name>
    <name type="common">Methanoplanus petrolearius</name>
    <dbReference type="NCBI Taxonomy" id="679926"/>
    <lineage>
        <taxon>Archaea</taxon>
        <taxon>Methanobacteriati</taxon>
        <taxon>Methanobacteriota</taxon>
        <taxon>Stenosarchaea group</taxon>
        <taxon>Methanomicrobia</taxon>
        <taxon>Methanomicrobiales</taxon>
        <taxon>Methanomicrobiaceae</taxon>
        <taxon>Methanolacinia</taxon>
    </lineage>
</organism>
<evidence type="ECO:0000256" key="1">
    <source>
        <dbReference type="ARBA" id="ARBA00004141"/>
    </source>
</evidence>
<comment type="subcellular location">
    <subcellularLocation>
        <location evidence="1">Membrane</location>
        <topology evidence="1">Multi-pass membrane protein</topology>
    </subcellularLocation>
</comment>
<keyword evidence="3 6" id="KW-0812">Transmembrane</keyword>
<dbReference type="GO" id="GO:0010043">
    <property type="term" value="P:response to zinc ion"/>
    <property type="evidence" value="ECO:0007669"/>
    <property type="project" value="TreeGrafter"/>
</dbReference>
<feature type="transmembrane region" description="Helical" evidence="6">
    <location>
        <begin position="244"/>
        <end position="263"/>
    </location>
</feature>
<evidence type="ECO:0000256" key="6">
    <source>
        <dbReference type="SAM" id="Phobius"/>
    </source>
</evidence>
<keyword evidence="5 6" id="KW-0472">Membrane</keyword>
<reference evidence="7 8" key="1">
    <citation type="journal article" date="2010" name="Stand. Genomic Sci.">
        <title>Complete genome sequence of Methanoplanus petrolearius type strain (SEBR 4847).</title>
        <authorList>
            <person name="Brambilla E."/>
            <person name="Djao O.D."/>
            <person name="Daligault H."/>
            <person name="Lapidus A."/>
            <person name="Lucas S."/>
            <person name="Hammon N."/>
            <person name="Nolan M."/>
            <person name="Tice H."/>
            <person name="Cheng J.F."/>
            <person name="Han C."/>
            <person name="Tapia R."/>
            <person name="Goodwin L."/>
            <person name="Pitluck S."/>
            <person name="Liolios K."/>
            <person name="Ivanova N."/>
            <person name="Mavromatis K."/>
            <person name="Mikhailova N."/>
            <person name="Pati A."/>
            <person name="Chen A."/>
            <person name="Palaniappan K."/>
            <person name="Land M."/>
            <person name="Hauser L."/>
            <person name="Chang Y.J."/>
            <person name="Jeffries C.D."/>
            <person name="Rohde M."/>
            <person name="Spring S."/>
            <person name="Sikorski J."/>
            <person name="Goker M."/>
            <person name="Woyke T."/>
            <person name="Bristow J."/>
            <person name="Eisen J.A."/>
            <person name="Markowitz V."/>
            <person name="Hugenholtz P."/>
            <person name="Kyrpides N.C."/>
            <person name="Klenk H.P."/>
        </authorList>
    </citation>
    <scope>NUCLEOTIDE SEQUENCE [LARGE SCALE GENOMIC DNA]</scope>
    <source>
        <strain evidence="8">DSM 11571 / OCM 486 / SEBR 4847</strain>
    </source>
</reference>
<sequence>MSLITILGYEFFRNALLAGVIASIVCGVIGSFVVVKRMVSLAGGISHSAFGGIGLGYYLGIDPIAGAAGFAVASAAAIGHVRNTAHQNTDTMIGAIWSGGMALGILFVYLTPGFAPDLMSYLFGNILLVPFSEIVMMACLVAVILLSVFLFYNQLVAVTFDEEYASLMNINSKAVMIFLLVLTALTVVVLIQVVGVILVIALLALPVAISREFTGKLGHMMVISAILGMIFTTGGIFASYFFDIPSGATIIILVSLVYLILVISKRIKEKRKVFGT</sequence>
<dbReference type="InterPro" id="IPR037294">
    <property type="entry name" value="ABC_BtuC-like"/>
</dbReference>
<feature type="transmembrane region" description="Helical" evidence="6">
    <location>
        <begin position="91"/>
        <end position="110"/>
    </location>
</feature>
<dbReference type="KEGG" id="mpi:Mpet_2154"/>
<feature type="transmembrane region" description="Helical" evidence="6">
    <location>
        <begin position="55"/>
        <end position="79"/>
    </location>
</feature>
<dbReference type="Gene3D" id="1.10.3470.10">
    <property type="entry name" value="ABC transporter involved in vitamin B12 uptake, BtuC"/>
    <property type="match status" value="1"/>
</dbReference>
<dbReference type="Proteomes" id="UP000006565">
    <property type="component" value="Chromosome"/>
</dbReference>
<dbReference type="OrthoDB" id="11310at2157"/>
<name>E1RK89_METP4</name>
<evidence type="ECO:0000313" key="8">
    <source>
        <dbReference type="Proteomes" id="UP000006565"/>
    </source>
</evidence>
<dbReference type="InterPro" id="IPR001626">
    <property type="entry name" value="ABC_TroCD"/>
</dbReference>
<evidence type="ECO:0000313" key="7">
    <source>
        <dbReference type="EMBL" id="ADN36902.1"/>
    </source>
</evidence>
<dbReference type="PANTHER" id="PTHR30477:SF18">
    <property type="entry name" value="METAL TRANSPORT SYSTEM MEMBRANE PROTEIN CT_417-RELATED"/>
    <property type="match status" value="1"/>
</dbReference>
<dbReference type="AlphaFoldDB" id="E1RK89"/>
<dbReference type="STRING" id="679926.Mpet_2154"/>
<dbReference type="GO" id="GO:0043190">
    <property type="term" value="C:ATP-binding cassette (ABC) transporter complex"/>
    <property type="evidence" value="ECO:0007669"/>
    <property type="project" value="InterPro"/>
</dbReference>
<dbReference type="SUPFAM" id="SSF81345">
    <property type="entry name" value="ABC transporter involved in vitamin B12 uptake, BtuC"/>
    <property type="match status" value="1"/>
</dbReference>